<dbReference type="CDD" id="cd15545">
    <property type="entry name" value="PHD_BAZ2A_like"/>
    <property type="match status" value="1"/>
</dbReference>
<keyword evidence="1" id="KW-0479">Metal-binding</keyword>
<organism evidence="8 9">
    <name type="scientific">[Myrmecia] bisecta</name>
    <dbReference type="NCBI Taxonomy" id="41462"/>
    <lineage>
        <taxon>Eukaryota</taxon>
        <taxon>Viridiplantae</taxon>
        <taxon>Chlorophyta</taxon>
        <taxon>core chlorophytes</taxon>
        <taxon>Trebouxiophyceae</taxon>
        <taxon>Trebouxiales</taxon>
        <taxon>Trebouxiaceae</taxon>
        <taxon>Myrmecia</taxon>
    </lineage>
</organism>
<dbReference type="SUPFAM" id="SSF57903">
    <property type="entry name" value="FYVE/PHD zinc finger"/>
    <property type="match status" value="1"/>
</dbReference>
<evidence type="ECO:0008006" key="10">
    <source>
        <dbReference type="Google" id="ProtNLM"/>
    </source>
</evidence>
<feature type="compositionally biased region" description="Low complexity" evidence="5">
    <location>
        <begin position="210"/>
        <end position="224"/>
    </location>
</feature>
<comment type="caution">
    <text evidence="8">The sequence shown here is derived from an EMBL/GenBank/DDBJ whole genome shotgun (WGS) entry which is preliminary data.</text>
</comment>
<dbReference type="GO" id="GO:0031445">
    <property type="term" value="P:regulation of heterochromatin formation"/>
    <property type="evidence" value="ECO:0007669"/>
    <property type="project" value="TreeGrafter"/>
</dbReference>
<feature type="compositionally biased region" description="Low complexity" evidence="5">
    <location>
        <begin position="1218"/>
        <end position="1232"/>
    </location>
</feature>
<gene>
    <name evidence="8" type="ORF">WJX72_006239</name>
</gene>
<dbReference type="EMBL" id="JALJOR010000006">
    <property type="protein sequence ID" value="KAK9815582.1"/>
    <property type="molecule type" value="Genomic_DNA"/>
</dbReference>
<dbReference type="InterPro" id="IPR008984">
    <property type="entry name" value="SMAD_FHA_dom_sf"/>
</dbReference>
<dbReference type="InterPro" id="IPR019787">
    <property type="entry name" value="Znf_PHD-finger"/>
</dbReference>
<evidence type="ECO:0000313" key="8">
    <source>
        <dbReference type="EMBL" id="KAK9815582.1"/>
    </source>
</evidence>
<dbReference type="PROSITE" id="PS50016">
    <property type="entry name" value="ZF_PHD_2"/>
    <property type="match status" value="1"/>
</dbReference>
<dbReference type="InterPro" id="IPR000253">
    <property type="entry name" value="FHA_dom"/>
</dbReference>
<dbReference type="SMART" id="SM00249">
    <property type="entry name" value="PHD"/>
    <property type="match status" value="1"/>
</dbReference>
<keyword evidence="3" id="KW-0862">Zinc</keyword>
<keyword evidence="9" id="KW-1185">Reference proteome</keyword>
<keyword evidence="2 4" id="KW-0863">Zinc-finger</keyword>
<dbReference type="PANTHER" id="PTHR46510">
    <property type="entry name" value="BROMODOMAIN ADJACENT TO ZINC FINGER DOMAIN PROTEIN 1A"/>
    <property type="match status" value="1"/>
</dbReference>
<feature type="compositionally biased region" description="Low complexity" evidence="5">
    <location>
        <begin position="1377"/>
        <end position="1402"/>
    </location>
</feature>
<evidence type="ECO:0000256" key="1">
    <source>
        <dbReference type="ARBA" id="ARBA00022723"/>
    </source>
</evidence>
<feature type="compositionally biased region" description="Acidic residues" evidence="5">
    <location>
        <begin position="499"/>
        <end position="517"/>
    </location>
</feature>
<dbReference type="GO" id="GO:0000228">
    <property type="term" value="C:nuclear chromosome"/>
    <property type="evidence" value="ECO:0007669"/>
    <property type="project" value="TreeGrafter"/>
</dbReference>
<feature type="region of interest" description="Disordered" evidence="5">
    <location>
        <begin position="334"/>
        <end position="412"/>
    </location>
</feature>
<feature type="region of interest" description="Disordered" evidence="5">
    <location>
        <begin position="1183"/>
        <end position="1439"/>
    </location>
</feature>
<dbReference type="PROSITE" id="PS50006">
    <property type="entry name" value="FHA_DOMAIN"/>
    <property type="match status" value="1"/>
</dbReference>
<dbReference type="GO" id="GO:0003677">
    <property type="term" value="F:DNA binding"/>
    <property type="evidence" value="ECO:0007669"/>
    <property type="project" value="TreeGrafter"/>
</dbReference>
<feature type="region of interest" description="Disordered" evidence="5">
    <location>
        <begin position="968"/>
        <end position="995"/>
    </location>
</feature>
<dbReference type="Gene3D" id="2.60.200.20">
    <property type="match status" value="1"/>
</dbReference>
<dbReference type="GO" id="GO:0006355">
    <property type="term" value="P:regulation of DNA-templated transcription"/>
    <property type="evidence" value="ECO:0007669"/>
    <property type="project" value="TreeGrafter"/>
</dbReference>
<dbReference type="GO" id="GO:0008270">
    <property type="term" value="F:zinc ion binding"/>
    <property type="evidence" value="ECO:0007669"/>
    <property type="project" value="UniProtKB-KW"/>
</dbReference>
<proteinExistence type="predicted"/>
<feature type="compositionally biased region" description="Low complexity" evidence="5">
    <location>
        <begin position="171"/>
        <end position="185"/>
    </location>
</feature>
<feature type="region of interest" description="Disordered" evidence="5">
    <location>
        <begin position="164"/>
        <end position="185"/>
    </location>
</feature>
<evidence type="ECO:0000259" key="7">
    <source>
        <dbReference type="PROSITE" id="PS50016"/>
    </source>
</evidence>
<dbReference type="InterPro" id="IPR001965">
    <property type="entry name" value="Znf_PHD"/>
</dbReference>
<dbReference type="Gene3D" id="3.30.40.10">
    <property type="entry name" value="Zinc/RING finger domain, C3HC4 (zinc finger)"/>
    <property type="match status" value="1"/>
</dbReference>
<dbReference type="InterPro" id="IPR013083">
    <property type="entry name" value="Znf_RING/FYVE/PHD"/>
</dbReference>
<feature type="region of interest" description="Disordered" evidence="5">
    <location>
        <begin position="428"/>
        <end position="462"/>
    </location>
</feature>
<evidence type="ECO:0000256" key="5">
    <source>
        <dbReference type="SAM" id="MobiDB-lite"/>
    </source>
</evidence>
<dbReference type="SMART" id="SM00240">
    <property type="entry name" value="FHA"/>
    <property type="match status" value="1"/>
</dbReference>
<sequence>MAALQSNAPFGKLFIVGKDGDKDLEFLIDKPSITIGRDKSCDIVIVRREISRKHAQLAVDDDGMVWLSSLGRDPVSVNGKPATEPVELYTGDTIAVHLEGRDRLFRFEGEDETIQINRTTDAAPGKKPLGESNMLAAAGAPLPAQLKDAITAGASNLRKVAGGANNQENWPAKPAVAAPSGAPAAAPFVPSATALQALRAGLRKTKQQAADEAAASAADAAPEPAQVPGKAPAVVSESAQAPVEAPIAAPKSAVKKPRPSRGAEGSYEQAKPVKKAKTVRFQMEEALASPEGVPQDITFTLEVDMAGSEVIQVDADSTMALSAWAMGTAADASAAIPGSAPKPRPTPKRKLSGGSLASGGRRRSTPRKASAAKMAEVEAEDRADAEKEAALDDQEMPAAATAADGSAPNGEDVTMAVAPMQLHFPASEGADEAEAADKTTDLSELAPSAGITVTAGPERDAGEQTTDLANIEIGPAAAALATAAAATPGPSAMPKNEDAADELSEEEEAESENEEAADDVTVELAPATGAKAPQCTPAAGFVPNSFFGAMEPSLLSIRLTEIAGAQTPGTAAALTPAGTLHIDVPRSVLARASASAAKSARARLSSVTKPGSPDAEAALEGALSALEELISAASAGRVAANCTDGAQLAPAVTASSESAGVVPGSAVARTPRAVARVAAQEITVAVPQGFLQSPAARQGFTLQISEDLVHGATPAQVAALERASEQDYTVEIPQHMFATPAPISACRQAAAQEADVDAEMAEDDAAMDQLVRETPTALMPGRPPLVAPIAMAQLDAADAALGAEASEVVPARELPVQELQAAELHAADQHAEAMVVNTDSAAAATPAGQQVLAAAKLLKRANLRARAAYTKAKVLEVVVVRPASAPAAAAVRRTFQQAGAVVVLRPSPRAVRLPAEEVVPAGTPRSVAMSATAASSTKARRSSPRILLVSRSIPRLAAVNAAVDTSMGEADAPPAAGPEAGTGMPTGETAAAAPAEVDAEMAEAADLASGVPAAEALVEAAAEAVADATNPTAASPAAGLPAEQPDLQPATELAAEAASDPASAMAIDVEPVVAQSDSSPVTAQLASKSGDAKSAASEVCYVCCAAEEGDVLLLCDSCDAACHLGCCAPPLKRVPKGDWFCRDCAAKNAARAEQEAAAKAEAARLAAEMAEAAKKAAADVEAAAPARKSSRRASMSPAVATGLAKPSTSNGSRRSSLAPSAAAAAEETAATTEEAESKPAAQKRGSRRASMAPAQKLPEAGPEAAEKPATRRGTKRGAGAAPAPDTGLVEDIKEPAAAAVEAPAEPAEEKPAKRASRRASVAATSQPAEAKAAKPATTGAKRTRRGQSPSERAQAAAMALGVLDPIMEGNEEEGEEPVPAAPAAPAVKGRATRAKAVAAAAPAEEDDAAPAKRTRASASTPATEAPARKATRGSARARK</sequence>
<dbReference type="InterPro" id="IPR011011">
    <property type="entry name" value="Znf_FYVE_PHD"/>
</dbReference>
<name>A0AAW1Q382_9CHLO</name>
<evidence type="ECO:0000259" key="6">
    <source>
        <dbReference type="PROSITE" id="PS50006"/>
    </source>
</evidence>
<feature type="compositionally biased region" description="Polar residues" evidence="5">
    <location>
        <begin position="1206"/>
        <end position="1217"/>
    </location>
</feature>
<feature type="compositionally biased region" description="Low complexity" evidence="5">
    <location>
        <begin position="1318"/>
        <end position="1340"/>
    </location>
</feature>
<accession>A0AAW1Q382</accession>
<feature type="compositionally biased region" description="Basic residues" evidence="5">
    <location>
        <begin position="1429"/>
        <end position="1439"/>
    </location>
</feature>
<protein>
    <recommendedName>
        <fullName evidence="10">PHD-type domain-containing protein</fullName>
    </recommendedName>
</protein>
<feature type="compositionally biased region" description="Low complexity" evidence="5">
    <location>
        <begin position="1295"/>
        <end position="1305"/>
    </location>
</feature>
<evidence type="ECO:0000256" key="4">
    <source>
        <dbReference type="PROSITE-ProRule" id="PRU00146"/>
    </source>
</evidence>
<dbReference type="PANTHER" id="PTHR46510:SF1">
    <property type="entry name" value="BROMODOMAIN ADJACENT TO ZINC FINGER DOMAIN PROTEIN 1A"/>
    <property type="match status" value="1"/>
</dbReference>
<feature type="compositionally biased region" description="Basic and acidic residues" evidence="5">
    <location>
        <begin position="380"/>
        <end position="390"/>
    </location>
</feature>
<dbReference type="GO" id="GO:0006338">
    <property type="term" value="P:chromatin remodeling"/>
    <property type="evidence" value="ECO:0007669"/>
    <property type="project" value="InterPro"/>
</dbReference>
<feature type="compositionally biased region" description="Low complexity" evidence="5">
    <location>
        <begin position="1416"/>
        <end position="1425"/>
    </location>
</feature>
<dbReference type="SUPFAM" id="SSF49879">
    <property type="entry name" value="SMAD/FHA domain"/>
    <property type="match status" value="1"/>
</dbReference>
<feature type="region of interest" description="Disordered" evidence="5">
    <location>
        <begin position="206"/>
        <end position="273"/>
    </location>
</feature>
<dbReference type="CDD" id="cd22673">
    <property type="entry name" value="FHA_Ki67"/>
    <property type="match status" value="1"/>
</dbReference>
<dbReference type="GO" id="GO:0008623">
    <property type="term" value="C:CHRAC"/>
    <property type="evidence" value="ECO:0007669"/>
    <property type="project" value="TreeGrafter"/>
</dbReference>
<dbReference type="Pfam" id="PF00628">
    <property type="entry name" value="PHD"/>
    <property type="match status" value="1"/>
</dbReference>
<evidence type="ECO:0000256" key="2">
    <source>
        <dbReference type="ARBA" id="ARBA00022771"/>
    </source>
</evidence>
<dbReference type="Pfam" id="PF00498">
    <property type="entry name" value="FHA"/>
    <property type="match status" value="1"/>
</dbReference>
<feature type="domain" description="FHA" evidence="6">
    <location>
        <begin position="33"/>
        <end position="82"/>
    </location>
</feature>
<feature type="region of interest" description="Disordered" evidence="5">
    <location>
        <begin position="482"/>
        <end position="517"/>
    </location>
</feature>
<feature type="compositionally biased region" description="Low complexity" evidence="5">
    <location>
        <begin position="1183"/>
        <end position="1198"/>
    </location>
</feature>
<feature type="domain" description="PHD-type" evidence="7">
    <location>
        <begin position="1097"/>
        <end position="1147"/>
    </location>
</feature>
<evidence type="ECO:0000313" key="9">
    <source>
        <dbReference type="Proteomes" id="UP001489004"/>
    </source>
</evidence>
<dbReference type="InterPro" id="IPR047171">
    <property type="entry name" value="BAZ1A"/>
</dbReference>
<reference evidence="8 9" key="1">
    <citation type="journal article" date="2024" name="Nat. Commun.">
        <title>Phylogenomics reveals the evolutionary origins of lichenization in chlorophyte algae.</title>
        <authorList>
            <person name="Puginier C."/>
            <person name="Libourel C."/>
            <person name="Otte J."/>
            <person name="Skaloud P."/>
            <person name="Haon M."/>
            <person name="Grisel S."/>
            <person name="Petersen M."/>
            <person name="Berrin J.G."/>
            <person name="Delaux P.M."/>
            <person name="Dal Grande F."/>
            <person name="Keller J."/>
        </authorList>
    </citation>
    <scope>NUCLEOTIDE SEQUENCE [LARGE SCALE GENOMIC DNA]</scope>
    <source>
        <strain evidence="8 9">SAG 2043</strain>
    </source>
</reference>
<evidence type="ECO:0000256" key="3">
    <source>
        <dbReference type="ARBA" id="ARBA00022833"/>
    </source>
</evidence>
<dbReference type="Proteomes" id="UP001489004">
    <property type="component" value="Unassembled WGS sequence"/>
</dbReference>
<dbReference type="GO" id="GO:0045740">
    <property type="term" value="P:positive regulation of DNA replication"/>
    <property type="evidence" value="ECO:0007669"/>
    <property type="project" value="TreeGrafter"/>
</dbReference>